<keyword evidence="12" id="KW-0472">Membrane</keyword>
<dbReference type="InterPro" id="IPR047117">
    <property type="entry name" value="PERK1-13-like"/>
</dbReference>
<gene>
    <name evidence="18" type="ORF">GSLYS_00019155001</name>
</gene>
<evidence type="ECO:0000256" key="11">
    <source>
        <dbReference type="ARBA" id="ARBA00022989"/>
    </source>
</evidence>
<dbReference type="GO" id="GO:0012505">
    <property type="term" value="C:endomembrane system"/>
    <property type="evidence" value="ECO:0007669"/>
    <property type="project" value="UniProtKB-SubCell"/>
</dbReference>
<comment type="caution">
    <text evidence="18">The sequence shown here is derived from an EMBL/GenBank/DDBJ whole genome shotgun (WGS) entry which is preliminary data.</text>
</comment>
<dbReference type="InterPro" id="IPR008271">
    <property type="entry name" value="Ser/Thr_kinase_AS"/>
</dbReference>
<evidence type="ECO:0000256" key="16">
    <source>
        <dbReference type="SAM" id="MobiDB-lite"/>
    </source>
</evidence>
<feature type="binding site" evidence="15">
    <location>
        <position position="331"/>
    </location>
    <ligand>
        <name>ATP</name>
        <dbReference type="ChEBI" id="CHEBI:30616"/>
    </ligand>
</feature>
<feature type="domain" description="Protein kinase" evidence="17">
    <location>
        <begin position="303"/>
        <end position="576"/>
    </location>
</feature>
<evidence type="ECO:0000313" key="19">
    <source>
        <dbReference type="Proteomes" id="UP001497497"/>
    </source>
</evidence>
<dbReference type="InterPro" id="IPR011009">
    <property type="entry name" value="Kinase-like_dom_sf"/>
</dbReference>
<dbReference type="Gene3D" id="1.10.533.10">
    <property type="entry name" value="Death Domain, Fas"/>
    <property type="match status" value="1"/>
</dbReference>
<accession>A0AAV2IGF3</accession>
<evidence type="ECO:0000256" key="2">
    <source>
        <dbReference type="ARBA" id="ARBA00004308"/>
    </source>
</evidence>
<keyword evidence="19" id="KW-1185">Reference proteome</keyword>
<keyword evidence="6" id="KW-0808">Transferase</keyword>
<evidence type="ECO:0000256" key="12">
    <source>
        <dbReference type="ARBA" id="ARBA00023136"/>
    </source>
</evidence>
<dbReference type="PROSITE" id="PS00107">
    <property type="entry name" value="PROTEIN_KINASE_ATP"/>
    <property type="match status" value="1"/>
</dbReference>
<keyword evidence="9" id="KW-0418">Kinase</keyword>
<dbReference type="EMBL" id="CAXITT010000734">
    <property type="protein sequence ID" value="CAL1545778.1"/>
    <property type="molecule type" value="Genomic_DNA"/>
</dbReference>
<comment type="subcellular location">
    <subcellularLocation>
        <location evidence="1">Cell envelope</location>
    </subcellularLocation>
    <subcellularLocation>
        <location evidence="2">Endomembrane system</location>
    </subcellularLocation>
</comment>
<keyword evidence="7" id="KW-0812">Transmembrane</keyword>
<evidence type="ECO:0000256" key="1">
    <source>
        <dbReference type="ARBA" id="ARBA00004196"/>
    </source>
</evidence>
<evidence type="ECO:0000259" key="17">
    <source>
        <dbReference type="PROSITE" id="PS50011"/>
    </source>
</evidence>
<dbReference type="Gene3D" id="1.10.510.10">
    <property type="entry name" value="Transferase(Phosphotransferase) domain 1"/>
    <property type="match status" value="1"/>
</dbReference>
<evidence type="ECO:0000256" key="13">
    <source>
        <dbReference type="ARBA" id="ARBA00047899"/>
    </source>
</evidence>
<dbReference type="InterPro" id="IPR000719">
    <property type="entry name" value="Prot_kinase_dom"/>
</dbReference>
<dbReference type="PANTHER" id="PTHR47982">
    <property type="entry name" value="PROLINE-RICH RECEPTOR-LIKE PROTEIN KINASE PERK4"/>
    <property type="match status" value="1"/>
</dbReference>
<evidence type="ECO:0000256" key="3">
    <source>
        <dbReference type="ARBA" id="ARBA00008718"/>
    </source>
</evidence>
<dbReference type="Gene3D" id="3.30.200.20">
    <property type="entry name" value="Phosphorylase Kinase, domain 1"/>
    <property type="match status" value="1"/>
</dbReference>
<dbReference type="GO" id="GO:0005524">
    <property type="term" value="F:ATP binding"/>
    <property type="evidence" value="ECO:0007669"/>
    <property type="project" value="UniProtKB-UniRule"/>
</dbReference>
<dbReference type="Proteomes" id="UP001497497">
    <property type="component" value="Unassembled WGS sequence"/>
</dbReference>
<reference evidence="18 19" key="1">
    <citation type="submission" date="2024-04" db="EMBL/GenBank/DDBJ databases">
        <authorList>
            <consortium name="Genoscope - CEA"/>
            <person name="William W."/>
        </authorList>
    </citation>
    <scope>NUCLEOTIDE SEQUENCE [LARGE SCALE GENOMIC DNA]</scope>
</reference>
<dbReference type="PROSITE" id="PS00108">
    <property type="entry name" value="PROTEIN_KINASE_ST"/>
    <property type="match status" value="1"/>
</dbReference>
<keyword evidence="5" id="KW-0723">Serine/threonine-protein kinase</keyword>
<evidence type="ECO:0000256" key="10">
    <source>
        <dbReference type="ARBA" id="ARBA00022840"/>
    </source>
</evidence>
<evidence type="ECO:0000256" key="15">
    <source>
        <dbReference type="PROSITE-ProRule" id="PRU10141"/>
    </source>
</evidence>
<evidence type="ECO:0000256" key="6">
    <source>
        <dbReference type="ARBA" id="ARBA00022679"/>
    </source>
</evidence>
<dbReference type="InterPro" id="IPR017441">
    <property type="entry name" value="Protein_kinase_ATP_BS"/>
</dbReference>
<evidence type="ECO:0000256" key="5">
    <source>
        <dbReference type="ARBA" id="ARBA00022527"/>
    </source>
</evidence>
<proteinExistence type="inferred from homology"/>
<comment type="catalytic activity">
    <reaction evidence="14">
        <text>L-seryl-[protein] + ATP = O-phospho-L-seryl-[protein] + ADP + H(+)</text>
        <dbReference type="Rhea" id="RHEA:17989"/>
        <dbReference type="Rhea" id="RHEA-COMP:9863"/>
        <dbReference type="Rhea" id="RHEA-COMP:11604"/>
        <dbReference type="ChEBI" id="CHEBI:15378"/>
        <dbReference type="ChEBI" id="CHEBI:29999"/>
        <dbReference type="ChEBI" id="CHEBI:30616"/>
        <dbReference type="ChEBI" id="CHEBI:83421"/>
        <dbReference type="ChEBI" id="CHEBI:456216"/>
        <dbReference type="EC" id="2.7.11.1"/>
    </reaction>
</comment>
<dbReference type="SMART" id="SM00220">
    <property type="entry name" value="S_TKc"/>
    <property type="match status" value="1"/>
</dbReference>
<dbReference type="AlphaFoldDB" id="A0AAV2IGF3"/>
<dbReference type="PROSITE" id="PS50011">
    <property type="entry name" value="PROTEIN_KINASE_DOM"/>
    <property type="match status" value="1"/>
</dbReference>
<evidence type="ECO:0000313" key="18">
    <source>
        <dbReference type="EMBL" id="CAL1545778.1"/>
    </source>
</evidence>
<dbReference type="Pfam" id="PF00069">
    <property type="entry name" value="Pkinase"/>
    <property type="match status" value="1"/>
</dbReference>
<organism evidence="18 19">
    <name type="scientific">Lymnaea stagnalis</name>
    <name type="common">Great pond snail</name>
    <name type="synonym">Helix stagnalis</name>
    <dbReference type="NCBI Taxonomy" id="6523"/>
    <lineage>
        <taxon>Eukaryota</taxon>
        <taxon>Metazoa</taxon>
        <taxon>Spiralia</taxon>
        <taxon>Lophotrochozoa</taxon>
        <taxon>Mollusca</taxon>
        <taxon>Gastropoda</taxon>
        <taxon>Heterobranchia</taxon>
        <taxon>Euthyneura</taxon>
        <taxon>Panpulmonata</taxon>
        <taxon>Hygrophila</taxon>
        <taxon>Lymnaeoidea</taxon>
        <taxon>Lymnaeidae</taxon>
        <taxon>Lymnaea</taxon>
    </lineage>
</organism>
<feature type="compositionally biased region" description="Polar residues" evidence="16">
    <location>
        <begin position="225"/>
        <end position="235"/>
    </location>
</feature>
<keyword evidence="11" id="KW-1133">Transmembrane helix</keyword>
<dbReference type="FunFam" id="1.10.510.10:FF:000754">
    <property type="entry name" value="Interleukin-1 receptor-associated kinase"/>
    <property type="match status" value="1"/>
</dbReference>
<name>A0AAV2IGF3_LYMST</name>
<evidence type="ECO:0000256" key="14">
    <source>
        <dbReference type="ARBA" id="ARBA00048679"/>
    </source>
</evidence>
<dbReference type="SUPFAM" id="SSF47986">
    <property type="entry name" value="DEATH domain"/>
    <property type="match status" value="1"/>
</dbReference>
<comment type="similarity">
    <text evidence="3">Belongs to the protein kinase superfamily. TKL Ser/Thr protein kinase family. Pelle subfamily.</text>
</comment>
<keyword evidence="8 15" id="KW-0547">Nucleotide-binding</keyword>
<evidence type="ECO:0000256" key="8">
    <source>
        <dbReference type="ARBA" id="ARBA00022741"/>
    </source>
</evidence>
<comment type="catalytic activity">
    <reaction evidence="13">
        <text>L-threonyl-[protein] + ATP = O-phospho-L-threonyl-[protein] + ADP + H(+)</text>
        <dbReference type="Rhea" id="RHEA:46608"/>
        <dbReference type="Rhea" id="RHEA-COMP:11060"/>
        <dbReference type="Rhea" id="RHEA-COMP:11605"/>
        <dbReference type="ChEBI" id="CHEBI:15378"/>
        <dbReference type="ChEBI" id="CHEBI:30013"/>
        <dbReference type="ChEBI" id="CHEBI:30616"/>
        <dbReference type="ChEBI" id="CHEBI:61977"/>
        <dbReference type="ChEBI" id="CHEBI:456216"/>
        <dbReference type="EC" id="2.7.11.1"/>
    </reaction>
</comment>
<dbReference type="GO" id="GO:0004674">
    <property type="term" value="F:protein serine/threonine kinase activity"/>
    <property type="evidence" value="ECO:0007669"/>
    <property type="project" value="UniProtKB-KW"/>
</dbReference>
<dbReference type="SUPFAM" id="SSF56112">
    <property type="entry name" value="Protein kinase-like (PK-like)"/>
    <property type="match status" value="1"/>
</dbReference>
<protein>
    <recommendedName>
        <fullName evidence="4">non-specific serine/threonine protein kinase</fullName>
        <ecNumber evidence="4">2.7.11.1</ecNumber>
    </recommendedName>
</protein>
<dbReference type="EC" id="2.7.11.1" evidence="4"/>
<evidence type="ECO:0000256" key="7">
    <source>
        <dbReference type="ARBA" id="ARBA00022692"/>
    </source>
</evidence>
<sequence length="580" mass="63392">MGMLCPVHDHTGLNLISSRDIFDLERSKSRNKNWKMQNLNEETFVRHLPYSVVIQLASMLDVDNHWEELASKIPKKPDGIFSPISANVDPRYSVAHISKFARHNANNGSSTKALLADWGTQNSRLKHLIEALSQAQLGAAAQYLRGILPENPEVLPSFRSSNPSSSPAVGLPANVSDIGPRGESTLPIRAIVLDQANALESHRLKAVQSAVPLRDNIIVLPPDSSEGQQSNQMSHISDGEPPSDAGAVSGEHFQEECLAKETSVPQPPPVDPALNMPVDDDLKEVRYDVLRKITNNFDNRNLQDGGSLIGVGGFGEVFLGTFNTGFKVAVKVLMQTGDEITGQFRTEVETLCKFKHENLVLLLGYSTDGNHKCLIYQYMPNGSLEDRLACRFDTPPLANSMRIDIAKGTARGITFLHEGGLTHRDIKSANILLDSQFNPKVGDFATAKVAPSNLTTYNASVVIGTQAYLAPEAFSFVIHPGLDCFSFGVVLLEILTGLPVVDPGRENVDIKIHVQEHCAEGDDGEEGGSFYELLDTKGGEWDLAAVDKMYALSNQCFEQKKKRPKMAAILSVLEQLNSTT</sequence>
<evidence type="ECO:0000256" key="9">
    <source>
        <dbReference type="ARBA" id="ARBA00022777"/>
    </source>
</evidence>
<feature type="region of interest" description="Disordered" evidence="16">
    <location>
        <begin position="222"/>
        <end position="246"/>
    </location>
</feature>
<evidence type="ECO:0000256" key="4">
    <source>
        <dbReference type="ARBA" id="ARBA00012513"/>
    </source>
</evidence>
<dbReference type="InterPro" id="IPR011029">
    <property type="entry name" value="DEATH-like_dom_sf"/>
</dbReference>
<keyword evidence="10 15" id="KW-0067">ATP-binding</keyword>